<evidence type="ECO:0000313" key="3">
    <source>
        <dbReference type="EMBL" id="SHG17208.1"/>
    </source>
</evidence>
<evidence type="ECO:0000313" key="2">
    <source>
        <dbReference type="EMBL" id="SHG16867.1"/>
    </source>
</evidence>
<dbReference type="Pfam" id="PF01695">
    <property type="entry name" value="IstB_IS21"/>
    <property type="match status" value="1"/>
</dbReference>
<dbReference type="InterPro" id="IPR002611">
    <property type="entry name" value="IstB_ATP-bd"/>
</dbReference>
<evidence type="ECO:0000313" key="4">
    <source>
        <dbReference type="Proteomes" id="UP000184089"/>
    </source>
</evidence>
<dbReference type="AlphaFoldDB" id="A0AAQ1MDQ3"/>
<dbReference type="GO" id="GO:0006260">
    <property type="term" value="P:DNA replication"/>
    <property type="evidence" value="ECO:0007669"/>
    <property type="project" value="TreeGrafter"/>
</dbReference>
<dbReference type="SUPFAM" id="SSF52540">
    <property type="entry name" value="P-loop containing nucleoside triphosphate hydrolases"/>
    <property type="match status" value="1"/>
</dbReference>
<protein>
    <submittedName>
        <fullName evidence="2">DNA replication protein DnaC</fullName>
    </submittedName>
</protein>
<name>A0AAQ1MDQ3_9FIRM</name>
<dbReference type="RefSeq" id="WP_021659438.1">
    <property type="nucleotide sequence ID" value="NZ_FQVY01000002.1"/>
</dbReference>
<dbReference type="PANTHER" id="PTHR30050:SF10">
    <property type="entry name" value="PHAGE-LIKE ELEMENT PBSX PROTEIN XKDC"/>
    <property type="match status" value="1"/>
</dbReference>
<feature type="domain" description="IstB-like ATP-binding" evidence="1">
    <location>
        <begin position="110"/>
        <end position="234"/>
    </location>
</feature>
<dbReference type="EMBL" id="FQVY01000002">
    <property type="protein sequence ID" value="SHG16867.1"/>
    <property type="molecule type" value="Genomic_DNA"/>
</dbReference>
<dbReference type="InterPro" id="IPR027417">
    <property type="entry name" value="P-loop_NTPase"/>
</dbReference>
<dbReference type="EMBL" id="FQVY01000002">
    <property type="protein sequence ID" value="SHG17208.1"/>
    <property type="molecule type" value="Genomic_DNA"/>
</dbReference>
<evidence type="ECO:0000259" key="1">
    <source>
        <dbReference type="Pfam" id="PF01695"/>
    </source>
</evidence>
<dbReference type="Gene3D" id="3.40.50.300">
    <property type="entry name" value="P-loop containing nucleotide triphosphate hydrolases"/>
    <property type="match status" value="1"/>
</dbReference>
<reference evidence="2" key="1">
    <citation type="submission" date="2016-11" db="EMBL/GenBank/DDBJ databases">
        <authorList>
            <person name="Varghese N."/>
            <person name="Submissions S."/>
        </authorList>
    </citation>
    <scope>NUCLEOTIDE SEQUENCE</scope>
    <source>
        <strain evidence="2">DSM 4029</strain>
    </source>
</reference>
<dbReference type="GO" id="GO:0005524">
    <property type="term" value="F:ATP binding"/>
    <property type="evidence" value="ECO:0007669"/>
    <property type="project" value="InterPro"/>
</dbReference>
<accession>A0AAQ1MDQ3</accession>
<gene>
    <name evidence="2" type="ORF">SAMN05444424_1725</name>
    <name evidence="3" type="ORF">SAMN05444424_1737</name>
</gene>
<sequence>MTGYLSYEEIQKNSCKAYNERPGELTGIDCPVCKNRGNFREYKGGEIVTVECSCMATRRSLWRAQKSGLGELIDRCTLESFKVGSPWQEAIKQKAIDFLADGSARWFYFGGQPGAGKTHICAAIAGELLKAGLYTRYMMWRDDSTRIKAAVTDPTEYKRLVDPLKSADVLYIDDLFKSGGKWQRPSAGDINLAFEIINSRYNSREKYTIISSECSWRQLLDADEAIASRIAERTQKKYLLSVSPDATKNYRTGGEGFCLES</sequence>
<reference evidence="4" key="2">
    <citation type="submission" date="2016-11" db="EMBL/GenBank/DDBJ databases">
        <authorList>
            <person name="Jaros S."/>
            <person name="Januszkiewicz K."/>
            <person name="Wedrychowicz H."/>
        </authorList>
    </citation>
    <scope>NUCLEOTIDE SEQUENCE [LARGE SCALE GENOMIC DNA]</scope>
    <source>
        <strain evidence="4">DSM 4029</strain>
    </source>
</reference>
<dbReference type="Proteomes" id="UP000184089">
    <property type="component" value="Unassembled WGS sequence"/>
</dbReference>
<organism evidence="2 4">
    <name type="scientific">Bittarella massiliensis</name>
    <name type="common">ex Durand et al. 2017</name>
    <dbReference type="NCBI Taxonomy" id="1720313"/>
    <lineage>
        <taxon>Bacteria</taxon>
        <taxon>Bacillati</taxon>
        <taxon>Bacillota</taxon>
        <taxon>Clostridia</taxon>
        <taxon>Eubacteriales</taxon>
        <taxon>Oscillospiraceae</taxon>
        <taxon>Bittarella (ex Durand et al. 2017)</taxon>
    </lineage>
</organism>
<comment type="caution">
    <text evidence="2">The sequence shown here is derived from an EMBL/GenBank/DDBJ whole genome shotgun (WGS) entry which is preliminary data.</text>
</comment>
<proteinExistence type="predicted"/>
<dbReference type="PANTHER" id="PTHR30050">
    <property type="entry name" value="CHROMOSOMAL REPLICATION INITIATOR PROTEIN DNAA"/>
    <property type="match status" value="1"/>
</dbReference>